<evidence type="ECO:0000256" key="9">
    <source>
        <dbReference type="RuleBase" id="RU361152"/>
    </source>
</evidence>
<dbReference type="InterPro" id="IPR036291">
    <property type="entry name" value="NAD(P)-bd_dom_sf"/>
</dbReference>
<reference evidence="12 13" key="1">
    <citation type="submission" date="2021-01" db="EMBL/GenBank/DDBJ databases">
        <title>Whole genome shotgun sequence of Microbispora siamensis NBRC 104113.</title>
        <authorList>
            <person name="Komaki H."/>
            <person name="Tamura T."/>
        </authorList>
    </citation>
    <scope>NUCLEOTIDE SEQUENCE [LARGE SCALE GENOMIC DNA]</scope>
    <source>
        <strain evidence="12 13">NBRC 104113</strain>
    </source>
</reference>
<evidence type="ECO:0000256" key="8">
    <source>
        <dbReference type="ARBA" id="ARBA00023295"/>
    </source>
</evidence>
<dbReference type="PANTHER" id="PTHR32092">
    <property type="entry name" value="6-PHOSPHO-BETA-GLUCOSIDASE-RELATED"/>
    <property type="match status" value="1"/>
</dbReference>
<gene>
    <name evidence="12" type="ORF">Msi02_11750</name>
</gene>
<proteinExistence type="inferred from homology"/>
<dbReference type="PANTHER" id="PTHR32092:SF6">
    <property type="entry name" value="ALPHA-GALACTOSIDASE"/>
    <property type="match status" value="1"/>
</dbReference>
<organism evidence="12 13">
    <name type="scientific">Microbispora siamensis</name>
    <dbReference type="NCBI Taxonomy" id="564413"/>
    <lineage>
        <taxon>Bacteria</taxon>
        <taxon>Bacillati</taxon>
        <taxon>Actinomycetota</taxon>
        <taxon>Actinomycetes</taxon>
        <taxon>Streptosporangiales</taxon>
        <taxon>Streptosporangiaceae</taxon>
        <taxon>Microbispora</taxon>
    </lineage>
</organism>
<dbReference type="PRINTS" id="PR00732">
    <property type="entry name" value="GLHYDRLASE4"/>
</dbReference>
<dbReference type="Pfam" id="PF11975">
    <property type="entry name" value="Glyco_hydro_4C"/>
    <property type="match status" value="1"/>
</dbReference>
<feature type="region of interest" description="Disordered" evidence="10">
    <location>
        <begin position="430"/>
        <end position="449"/>
    </location>
</feature>
<evidence type="ECO:0000256" key="6">
    <source>
        <dbReference type="ARBA" id="ARBA00023211"/>
    </source>
</evidence>
<evidence type="ECO:0000313" key="12">
    <source>
        <dbReference type="EMBL" id="GIH60358.1"/>
    </source>
</evidence>
<accession>A0ABQ4GG12</accession>
<evidence type="ECO:0000259" key="11">
    <source>
        <dbReference type="Pfam" id="PF11975"/>
    </source>
</evidence>
<comment type="similarity">
    <text evidence="2 9">Belongs to the glycosyl hydrolase 4 family.</text>
</comment>
<keyword evidence="5 9" id="KW-0520">NAD</keyword>
<dbReference type="Pfam" id="PF02056">
    <property type="entry name" value="Glyco_hydro_4"/>
    <property type="match status" value="1"/>
</dbReference>
<dbReference type="RefSeq" id="WP_204047378.1">
    <property type="nucleotide sequence ID" value="NZ_BOOF01000004.1"/>
</dbReference>
<protein>
    <submittedName>
        <fullName evidence="12">Alpha-glucosidase/alpha-galactosidase</fullName>
    </submittedName>
</protein>
<dbReference type="EMBL" id="BOOF01000004">
    <property type="protein sequence ID" value="GIH60358.1"/>
    <property type="molecule type" value="Genomic_DNA"/>
</dbReference>
<name>A0ABQ4GG12_9ACTN</name>
<evidence type="ECO:0000256" key="3">
    <source>
        <dbReference type="ARBA" id="ARBA00022723"/>
    </source>
</evidence>
<dbReference type="Proteomes" id="UP000660454">
    <property type="component" value="Unassembled WGS sequence"/>
</dbReference>
<sequence>MARIVFVGVGDVELTRRVVSDLLLAPSLRGELEIVLHDENPGQLATAEALVHALDAEAGSVATIVTCPSRRRALDGADFVVGHIDVGGFEATLRDFEIPHRYGLRQTIGDTIGIGGIFRGLRTIPVFVELGREMAELCPDAWLLSCSDPMAMTGWAVQEATGFTRFAGVCHAVCDTHAYLADLVGRGLDEVTFLSAGLNHQSFVLRFEAEGRSLYPDLDEVLDADPELRRHVRVELYRRFGYFPTQSSEHAAEYVPWFMRHSEETARLGVRPEEYLRRVGHSLHLYEETRRALSAGRSLLVRWQHQEPAAAALLAMLTGQEKEVYVNVPNHGLIGNLPEGCCVEVPALVDADGVHPRPVGELPIQLVALNRTFLNVVELTVRAVLDGDRRHVHHAAMLDPNTAATLPLPAIEALCDELIEAHRDLLPEGVRPAESRARSRAGSRAGSRP</sequence>
<keyword evidence="7" id="KW-0119">Carbohydrate metabolism</keyword>
<dbReference type="InterPro" id="IPR001088">
    <property type="entry name" value="Glyco_hydro_4"/>
</dbReference>
<evidence type="ECO:0000256" key="10">
    <source>
        <dbReference type="SAM" id="MobiDB-lite"/>
    </source>
</evidence>
<comment type="cofactor">
    <cofactor evidence="9">
        <name>NAD(+)</name>
        <dbReference type="ChEBI" id="CHEBI:57540"/>
    </cofactor>
    <text evidence="9">Binds 1 NAD(+) per subunit.</text>
</comment>
<evidence type="ECO:0000256" key="5">
    <source>
        <dbReference type="ARBA" id="ARBA00023027"/>
    </source>
</evidence>
<keyword evidence="8 9" id="KW-0326">Glycosidase</keyword>
<evidence type="ECO:0000256" key="2">
    <source>
        <dbReference type="ARBA" id="ARBA00010141"/>
    </source>
</evidence>
<keyword evidence="6" id="KW-0464">Manganese</keyword>
<keyword evidence="3" id="KW-0479">Metal-binding</keyword>
<keyword evidence="13" id="KW-1185">Reference proteome</keyword>
<dbReference type="SUPFAM" id="SSF56327">
    <property type="entry name" value="LDH C-terminal domain-like"/>
    <property type="match status" value="1"/>
</dbReference>
<dbReference type="InterPro" id="IPR022616">
    <property type="entry name" value="Glyco_hydro_4_C"/>
</dbReference>
<evidence type="ECO:0000313" key="13">
    <source>
        <dbReference type="Proteomes" id="UP000660454"/>
    </source>
</evidence>
<feature type="domain" description="Glycosyl hydrolase family 4 C-terminal" evidence="11">
    <location>
        <begin position="196"/>
        <end position="402"/>
    </location>
</feature>
<feature type="compositionally biased region" description="Low complexity" evidence="10">
    <location>
        <begin position="440"/>
        <end position="449"/>
    </location>
</feature>
<dbReference type="InterPro" id="IPR015955">
    <property type="entry name" value="Lactate_DH/Glyco_Ohase_4_C"/>
</dbReference>
<keyword evidence="4 9" id="KW-0378">Hydrolase</keyword>
<evidence type="ECO:0000256" key="1">
    <source>
        <dbReference type="ARBA" id="ARBA00001936"/>
    </source>
</evidence>
<evidence type="ECO:0000256" key="7">
    <source>
        <dbReference type="ARBA" id="ARBA00023277"/>
    </source>
</evidence>
<dbReference type="Gene3D" id="3.90.1820.10">
    <property type="entry name" value="AglA-like glucosidase"/>
    <property type="match status" value="1"/>
</dbReference>
<dbReference type="InterPro" id="IPR053715">
    <property type="entry name" value="GH4_Enzyme_sf"/>
</dbReference>
<dbReference type="SUPFAM" id="SSF51735">
    <property type="entry name" value="NAD(P)-binding Rossmann-fold domains"/>
    <property type="match status" value="1"/>
</dbReference>
<comment type="caution">
    <text evidence="12">The sequence shown here is derived from an EMBL/GenBank/DDBJ whole genome shotgun (WGS) entry which is preliminary data.</text>
</comment>
<evidence type="ECO:0000256" key="4">
    <source>
        <dbReference type="ARBA" id="ARBA00022801"/>
    </source>
</evidence>
<comment type="cofactor">
    <cofactor evidence="1">
        <name>Mn(2+)</name>
        <dbReference type="ChEBI" id="CHEBI:29035"/>
    </cofactor>
</comment>